<sequence>MKKKNVGLAELVQVIINTTQLEASCVYLEEFISNITNVPPDTANATKLYGTSTFKVCTCSCTTRLSLSLSPPILLSLSIHHLYFLTSTDFAD</sequence>
<reference evidence="3" key="1">
    <citation type="submission" date="2018-06" db="EMBL/GenBank/DDBJ databases">
        <title>Genome assembly of Danube salmon.</title>
        <authorList>
            <person name="Macqueen D.J."/>
            <person name="Gundappa M.K."/>
        </authorList>
    </citation>
    <scope>NUCLEOTIDE SEQUENCE [LARGE SCALE GENOMIC DNA]</scope>
</reference>
<evidence type="ECO:0000259" key="1">
    <source>
        <dbReference type="Pfam" id="PF04091"/>
    </source>
</evidence>
<dbReference type="GO" id="GO:0090522">
    <property type="term" value="P:vesicle tethering involved in exocytosis"/>
    <property type="evidence" value="ECO:0007669"/>
    <property type="project" value="InterPro"/>
</dbReference>
<dbReference type="Ensembl" id="ENSHHUT00000006987.1">
    <property type="protein sequence ID" value="ENSHHUP00000006781.1"/>
    <property type="gene ID" value="ENSHHUG00000004177.1"/>
</dbReference>
<name>A0A4W5K456_9TELE</name>
<reference evidence="2" key="3">
    <citation type="submission" date="2025-09" db="UniProtKB">
        <authorList>
            <consortium name="Ensembl"/>
        </authorList>
    </citation>
    <scope>IDENTIFICATION</scope>
</reference>
<dbReference type="GO" id="GO:0006886">
    <property type="term" value="P:intracellular protein transport"/>
    <property type="evidence" value="ECO:0007669"/>
    <property type="project" value="InterPro"/>
</dbReference>
<dbReference type="Gene3D" id="1.10.357.30">
    <property type="entry name" value="Exocyst complex subunit Sec15 C-terminal domain, N-terminal subdomain"/>
    <property type="match status" value="1"/>
</dbReference>
<dbReference type="InterPro" id="IPR042045">
    <property type="entry name" value="EXOC6/Sec15_C_dom1"/>
</dbReference>
<dbReference type="Pfam" id="PF04091">
    <property type="entry name" value="Sec15_C"/>
    <property type="match status" value="1"/>
</dbReference>
<dbReference type="InterPro" id="IPR007225">
    <property type="entry name" value="EXOC6/Sec15"/>
</dbReference>
<dbReference type="PANTHER" id="PTHR12702">
    <property type="entry name" value="SEC15"/>
    <property type="match status" value="1"/>
</dbReference>
<dbReference type="GO" id="GO:0016020">
    <property type="term" value="C:membrane"/>
    <property type="evidence" value="ECO:0007669"/>
    <property type="project" value="TreeGrafter"/>
</dbReference>
<dbReference type="GO" id="GO:0000145">
    <property type="term" value="C:exocyst"/>
    <property type="evidence" value="ECO:0007669"/>
    <property type="project" value="TreeGrafter"/>
</dbReference>
<proteinExistence type="predicted"/>
<organism evidence="2 3">
    <name type="scientific">Hucho hucho</name>
    <name type="common">huchen</name>
    <dbReference type="NCBI Taxonomy" id="62062"/>
    <lineage>
        <taxon>Eukaryota</taxon>
        <taxon>Metazoa</taxon>
        <taxon>Chordata</taxon>
        <taxon>Craniata</taxon>
        <taxon>Vertebrata</taxon>
        <taxon>Euteleostomi</taxon>
        <taxon>Actinopterygii</taxon>
        <taxon>Neopterygii</taxon>
        <taxon>Teleostei</taxon>
        <taxon>Protacanthopterygii</taxon>
        <taxon>Salmoniformes</taxon>
        <taxon>Salmonidae</taxon>
        <taxon>Salmoninae</taxon>
        <taxon>Hucho</taxon>
    </lineage>
</organism>
<dbReference type="GO" id="GO:0006893">
    <property type="term" value="P:Golgi to plasma membrane transport"/>
    <property type="evidence" value="ECO:0007669"/>
    <property type="project" value="TreeGrafter"/>
</dbReference>
<feature type="domain" description="Exocyst complex subunit EXOC6/Sec15 C-terminal" evidence="1">
    <location>
        <begin position="4"/>
        <end position="58"/>
    </location>
</feature>
<evidence type="ECO:0000313" key="3">
    <source>
        <dbReference type="Proteomes" id="UP000314982"/>
    </source>
</evidence>
<accession>A0A4W5K456</accession>
<evidence type="ECO:0000313" key="2">
    <source>
        <dbReference type="Ensembl" id="ENSHHUP00000006781.1"/>
    </source>
</evidence>
<dbReference type="Proteomes" id="UP000314982">
    <property type="component" value="Unassembled WGS sequence"/>
</dbReference>
<dbReference type="PANTHER" id="PTHR12702:SF3">
    <property type="entry name" value="EXOCYST COMPLEX COMPONENT 6B"/>
    <property type="match status" value="1"/>
</dbReference>
<dbReference type="InterPro" id="IPR046361">
    <property type="entry name" value="EXOC6/Sec15_C"/>
</dbReference>
<reference evidence="2" key="2">
    <citation type="submission" date="2025-08" db="UniProtKB">
        <authorList>
            <consortium name="Ensembl"/>
        </authorList>
    </citation>
    <scope>IDENTIFICATION</scope>
</reference>
<dbReference type="STRING" id="62062.ENSHHUP00000006781"/>
<dbReference type="AlphaFoldDB" id="A0A4W5K456"/>
<protein>
    <recommendedName>
        <fullName evidence="1">Exocyst complex subunit EXOC6/Sec15 C-terminal domain-containing protein</fullName>
    </recommendedName>
</protein>
<keyword evidence="3" id="KW-1185">Reference proteome</keyword>